<proteinExistence type="predicted"/>
<name>A0ABM9HVW6_9GAMM</name>
<gene>
    <name evidence="1" type="ORF">MSZNOR_0107</name>
</gene>
<keyword evidence="2" id="KW-1185">Reference proteome</keyword>
<dbReference type="EMBL" id="OX458333">
    <property type="protein sequence ID" value="CAI8721813.1"/>
    <property type="molecule type" value="Genomic_DNA"/>
</dbReference>
<organism evidence="1 2">
    <name type="scientific">Methylocaldum szegediense</name>
    <dbReference type="NCBI Taxonomy" id="73780"/>
    <lineage>
        <taxon>Bacteria</taxon>
        <taxon>Pseudomonadati</taxon>
        <taxon>Pseudomonadota</taxon>
        <taxon>Gammaproteobacteria</taxon>
        <taxon>Methylococcales</taxon>
        <taxon>Methylococcaceae</taxon>
        <taxon>Methylocaldum</taxon>
    </lineage>
</organism>
<protein>
    <submittedName>
        <fullName evidence="1">Uncharacterized protein</fullName>
    </submittedName>
</protein>
<evidence type="ECO:0000313" key="1">
    <source>
        <dbReference type="EMBL" id="CAI8721813.1"/>
    </source>
</evidence>
<dbReference type="Proteomes" id="UP001162030">
    <property type="component" value="Chromosome"/>
</dbReference>
<accession>A0ABM9HVW6</accession>
<sequence length="76" mass="8495">MPLKVAHKLATAKYLDRYQEKCSANRTEQWQESQAPAPTIRLIESPEAVAAEEANNDKYRVSSDGIEQAASQRASF</sequence>
<reference evidence="1 2" key="1">
    <citation type="submission" date="2023-03" db="EMBL/GenBank/DDBJ databases">
        <authorList>
            <person name="Pearce D."/>
        </authorList>
    </citation>
    <scope>NUCLEOTIDE SEQUENCE [LARGE SCALE GENOMIC DNA]</scope>
    <source>
        <strain evidence="1">Msz</strain>
    </source>
</reference>
<evidence type="ECO:0000313" key="2">
    <source>
        <dbReference type="Proteomes" id="UP001162030"/>
    </source>
</evidence>